<comment type="similarity">
    <text evidence="2 9">Belongs to the cytochrome P450 family.</text>
</comment>
<dbReference type="InterPro" id="IPR017972">
    <property type="entry name" value="Cyt_P450_CS"/>
</dbReference>
<evidence type="ECO:0000256" key="9">
    <source>
        <dbReference type="RuleBase" id="RU000461"/>
    </source>
</evidence>
<dbReference type="PROSITE" id="PS00086">
    <property type="entry name" value="CYTOCHROME_P450"/>
    <property type="match status" value="1"/>
</dbReference>
<keyword evidence="3 8" id="KW-0349">Heme</keyword>
<evidence type="ECO:0000313" key="11">
    <source>
        <dbReference type="Proteomes" id="UP000467252"/>
    </source>
</evidence>
<feature type="binding site" description="axial binding residue" evidence="8">
    <location>
        <position position="438"/>
    </location>
    <ligand>
        <name>heme</name>
        <dbReference type="ChEBI" id="CHEBI:30413"/>
    </ligand>
    <ligandPart>
        <name>Fe</name>
        <dbReference type="ChEBI" id="CHEBI:18248"/>
    </ligandPart>
</feature>
<dbReference type="Proteomes" id="UP000467252">
    <property type="component" value="Chromosome"/>
</dbReference>
<dbReference type="Pfam" id="PF00067">
    <property type="entry name" value="p450"/>
    <property type="match status" value="1"/>
</dbReference>
<evidence type="ECO:0000256" key="6">
    <source>
        <dbReference type="ARBA" id="ARBA00023004"/>
    </source>
</evidence>
<reference evidence="10 11" key="1">
    <citation type="journal article" date="2019" name="Emerg. Microbes Infect.">
        <title>Comprehensive subspecies identification of 175 nontuberculous mycobacteria species based on 7547 genomic profiles.</title>
        <authorList>
            <person name="Matsumoto Y."/>
            <person name="Kinjo T."/>
            <person name="Motooka D."/>
            <person name="Nabeya D."/>
            <person name="Jung N."/>
            <person name="Uechi K."/>
            <person name="Horii T."/>
            <person name="Iida T."/>
            <person name="Fujita J."/>
            <person name="Nakamura S."/>
        </authorList>
    </citation>
    <scope>NUCLEOTIDE SEQUENCE [LARGE SCALE GENOMIC DNA]</scope>
    <source>
        <strain evidence="10 11">JCM 6370</strain>
    </source>
</reference>
<dbReference type="PRINTS" id="PR00465">
    <property type="entry name" value="EP450IV"/>
</dbReference>
<dbReference type="InterPro" id="IPR036396">
    <property type="entry name" value="Cyt_P450_sf"/>
</dbReference>
<evidence type="ECO:0000313" key="10">
    <source>
        <dbReference type="EMBL" id="BBY79373.1"/>
    </source>
</evidence>
<evidence type="ECO:0000256" key="8">
    <source>
        <dbReference type="PIRSR" id="PIRSR602403-1"/>
    </source>
</evidence>
<dbReference type="EMBL" id="AP022599">
    <property type="protein sequence ID" value="BBY79373.1"/>
    <property type="molecule type" value="Genomic_DNA"/>
</dbReference>
<evidence type="ECO:0000256" key="4">
    <source>
        <dbReference type="ARBA" id="ARBA00022723"/>
    </source>
</evidence>
<dbReference type="PRINTS" id="PR00385">
    <property type="entry name" value="P450"/>
</dbReference>
<evidence type="ECO:0000256" key="1">
    <source>
        <dbReference type="ARBA" id="ARBA00001971"/>
    </source>
</evidence>
<evidence type="ECO:0000256" key="2">
    <source>
        <dbReference type="ARBA" id="ARBA00010617"/>
    </source>
</evidence>
<dbReference type="PANTHER" id="PTHR24286">
    <property type="entry name" value="CYTOCHROME P450 26"/>
    <property type="match status" value="1"/>
</dbReference>
<dbReference type="GO" id="GO:0016125">
    <property type="term" value="P:sterol metabolic process"/>
    <property type="evidence" value="ECO:0007669"/>
    <property type="project" value="TreeGrafter"/>
</dbReference>
<name>A0A7I7UEM0_MYCPV</name>
<protein>
    <submittedName>
        <fullName evidence="10">Cytochrome P450</fullName>
    </submittedName>
</protein>
<keyword evidence="4 8" id="KW-0479">Metal-binding</keyword>
<evidence type="ECO:0000256" key="3">
    <source>
        <dbReference type="ARBA" id="ARBA00022617"/>
    </source>
</evidence>
<accession>A0A7I7UEM0</accession>
<evidence type="ECO:0000256" key="5">
    <source>
        <dbReference type="ARBA" id="ARBA00023002"/>
    </source>
</evidence>
<dbReference type="GO" id="GO:0020037">
    <property type="term" value="F:heme binding"/>
    <property type="evidence" value="ECO:0007669"/>
    <property type="project" value="InterPro"/>
</dbReference>
<comment type="cofactor">
    <cofactor evidence="1 8">
        <name>heme</name>
        <dbReference type="ChEBI" id="CHEBI:30413"/>
    </cofactor>
</comment>
<dbReference type="AlphaFoldDB" id="A0A7I7UEM0"/>
<gene>
    <name evidence="10" type="ORF">MPUL_05310</name>
</gene>
<dbReference type="RefSeq" id="WP_163896906.1">
    <property type="nucleotide sequence ID" value="NZ_AP022599.1"/>
</dbReference>
<sequence>MATINTKDYLLDQAKRRLTPTLNNLPLGPIERRLSEREWPQFVLAEPPAGSGLKPVMGDSGLPILGHMIEAFRGGPDYVLKVYRKYGPVHYAHSPALSSVSALGPDATQEVFSNKNKDYSQKGWHPVIGPFFNRGLMMLDFEEHMYHRRIMQEAFTRTRLTGYVEHIDKVASKVVANDWVANDARFLLHPALKELTLDIASVVFMGHEPGTDHELVTKVNEAFAITTRAGGAIIRASVPPFKWWRGLRARKVLEDYFEERVKERRDSGGTDMLSVLCHSEDEDGNRFTDEDIVNHMIFLMMAAHDTSTSTLTTMGYHLAANPEWQERCRDESSRLGDGPLDIEALEKLEALDLAINESLRLVTPLPFNVRQAIRDTDLLGYYIPAGTNIVTWPGMNHRLPELWTNPEKFDPDRFAEPRAEHKKHRYAFAPFGGGAHKCIGMVFGQLEIKTVMHRLLRKYRLELPRPGYKPRYDYAGMPVPMDGMPIVLRPLH</sequence>
<evidence type="ECO:0000256" key="7">
    <source>
        <dbReference type="ARBA" id="ARBA00023033"/>
    </source>
</evidence>
<dbReference type="InterPro" id="IPR001128">
    <property type="entry name" value="Cyt_P450"/>
</dbReference>
<keyword evidence="11" id="KW-1185">Reference proteome</keyword>
<dbReference type="GO" id="GO:0005506">
    <property type="term" value="F:iron ion binding"/>
    <property type="evidence" value="ECO:0007669"/>
    <property type="project" value="InterPro"/>
</dbReference>
<dbReference type="GO" id="GO:0004497">
    <property type="term" value="F:monooxygenase activity"/>
    <property type="evidence" value="ECO:0007669"/>
    <property type="project" value="UniProtKB-KW"/>
</dbReference>
<dbReference type="PANTHER" id="PTHR24286:SF24">
    <property type="entry name" value="LANOSTEROL 14-ALPHA DEMETHYLASE"/>
    <property type="match status" value="1"/>
</dbReference>
<keyword evidence="6 8" id="KW-0408">Iron</keyword>
<dbReference type="SUPFAM" id="SSF48264">
    <property type="entry name" value="Cytochrome P450"/>
    <property type="match status" value="1"/>
</dbReference>
<dbReference type="GO" id="GO:0016705">
    <property type="term" value="F:oxidoreductase activity, acting on paired donors, with incorporation or reduction of molecular oxygen"/>
    <property type="evidence" value="ECO:0007669"/>
    <property type="project" value="InterPro"/>
</dbReference>
<proteinExistence type="inferred from homology"/>
<keyword evidence="7 9" id="KW-0503">Monooxygenase</keyword>
<dbReference type="Gene3D" id="1.10.630.10">
    <property type="entry name" value="Cytochrome P450"/>
    <property type="match status" value="1"/>
</dbReference>
<dbReference type="CDD" id="cd11045">
    <property type="entry name" value="CYP136-like"/>
    <property type="match status" value="1"/>
</dbReference>
<dbReference type="InterPro" id="IPR002403">
    <property type="entry name" value="Cyt_P450_E_grp-IV"/>
</dbReference>
<keyword evidence="5 9" id="KW-0560">Oxidoreductase</keyword>
<organism evidence="10 11">
    <name type="scientific">Mycolicibacterium pulveris</name>
    <name type="common">Mycobacterium pulveris</name>
    <dbReference type="NCBI Taxonomy" id="36813"/>
    <lineage>
        <taxon>Bacteria</taxon>
        <taxon>Bacillati</taxon>
        <taxon>Actinomycetota</taxon>
        <taxon>Actinomycetes</taxon>
        <taxon>Mycobacteriales</taxon>
        <taxon>Mycobacteriaceae</taxon>
        <taxon>Mycolicibacterium</taxon>
    </lineage>
</organism>